<name>A0ABZ3IW27_SPOA4</name>
<accession>A0ABZ3IW27</accession>
<dbReference type="SMART" id="SM00091">
    <property type="entry name" value="PAS"/>
    <property type="match status" value="1"/>
</dbReference>
<sequence length="671" mass="74662">MSVVAEEIVGRMIPDWHKFIKTGSRINLRVRQPIVESWERCYKAKVDPYNSKKHRKLDPDTLSLVLKQSRELIDIAQPFMVNLYKVVEGSGFVVVLADARGYIMELFGDRDTLTNPITVNFFKGACWSEYEAGTNAVGTALEIKRPIQVSGAEHYCHKHHCLTCSAAPILDAKGDVLGILNVSGVSHAAHLHTLGMVVAAAEAIMAQIGIQKKNRELKLVNNRLTNIFNTMSDGVVVIDKDGGIIEFNPIAQKILGKFEPDVVGQPVDKVFGWKKALNKKMLQNHKPYTDVELMADAGQGLIHCFASGEPLTDEYGVVTGGVIILRTIAKIQSLVNRFSGHYGTLQFSNIIGNSKGMLEAIRVASLAAATSSNVLLQGESGTGKEIFAQAIHNRSDRRSGPFVAVNCGAIPRELIGSELFGYEEGAFTGARRGGKPGKFELAAGGTLLLDEIGDMPMEHQVALLRALQERKIFRVGGDKEIPVNVRVICATNKCLLTEVKKGTFRKDLYYRLNVISITIPPLRERRDDIPLLFHHFLEKMDTCNGRNFTIEPEVLNRIASYGWPGNVRELQNVIERIINLAEGNIVTLAHLPDEIRNYRPCTLGGESFSPQVQPQCFSNREERRRRLEENERWEIIARLTGYGGNVSLTARSMGLSRNTLYRKMRQYAIDN</sequence>
<dbReference type="Gene3D" id="3.40.50.300">
    <property type="entry name" value="P-loop containing nucleotide triphosphate hydrolases"/>
    <property type="match status" value="1"/>
</dbReference>
<keyword evidence="4" id="KW-0238">DNA-binding</keyword>
<dbReference type="InterPro" id="IPR002078">
    <property type="entry name" value="Sigma_54_int"/>
</dbReference>
<feature type="domain" description="PAS" evidence="7">
    <location>
        <begin position="220"/>
        <end position="265"/>
    </location>
</feature>
<dbReference type="Proteomes" id="UP000216052">
    <property type="component" value="Chromosome"/>
</dbReference>
<dbReference type="EMBL" id="CP155571">
    <property type="protein sequence ID" value="XFO70128.1"/>
    <property type="molecule type" value="Genomic_DNA"/>
</dbReference>
<evidence type="ECO:0000313" key="9">
    <source>
        <dbReference type="Proteomes" id="UP000216052"/>
    </source>
</evidence>
<keyword evidence="2" id="KW-0067">ATP-binding</keyword>
<gene>
    <name evidence="8" type="primary">acoR_1</name>
    <name evidence="8" type="ORF">SPACI_001150</name>
</gene>
<keyword evidence="1" id="KW-0547">Nucleotide-binding</keyword>
<dbReference type="PROSITE" id="PS00688">
    <property type="entry name" value="SIGMA54_INTERACT_3"/>
    <property type="match status" value="1"/>
</dbReference>
<dbReference type="CDD" id="cd00009">
    <property type="entry name" value="AAA"/>
    <property type="match status" value="1"/>
</dbReference>
<dbReference type="InterPro" id="IPR029016">
    <property type="entry name" value="GAF-like_dom_sf"/>
</dbReference>
<dbReference type="InterPro" id="IPR058031">
    <property type="entry name" value="AAA_lid_NorR"/>
</dbReference>
<dbReference type="PROSITE" id="PS00675">
    <property type="entry name" value="SIGMA54_INTERACT_1"/>
    <property type="match status" value="1"/>
</dbReference>
<dbReference type="InterPro" id="IPR003593">
    <property type="entry name" value="AAA+_ATPase"/>
</dbReference>
<dbReference type="Pfam" id="PF01590">
    <property type="entry name" value="GAF"/>
    <property type="match status" value="1"/>
</dbReference>
<dbReference type="PROSITE" id="PS00676">
    <property type="entry name" value="SIGMA54_INTERACT_2"/>
    <property type="match status" value="1"/>
</dbReference>
<evidence type="ECO:0000256" key="3">
    <source>
        <dbReference type="ARBA" id="ARBA00023015"/>
    </source>
</evidence>
<keyword evidence="9" id="KW-1185">Reference proteome</keyword>
<dbReference type="Gene3D" id="1.10.8.60">
    <property type="match status" value="1"/>
</dbReference>
<evidence type="ECO:0000256" key="5">
    <source>
        <dbReference type="ARBA" id="ARBA00023163"/>
    </source>
</evidence>
<dbReference type="Gene3D" id="3.30.450.20">
    <property type="entry name" value="PAS domain"/>
    <property type="match status" value="1"/>
</dbReference>
<dbReference type="SUPFAM" id="SSF52540">
    <property type="entry name" value="P-loop containing nucleoside triphosphate hydrolases"/>
    <property type="match status" value="1"/>
</dbReference>
<dbReference type="InterPro" id="IPR002197">
    <property type="entry name" value="HTH_Fis"/>
</dbReference>
<dbReference type="InterPro" id="IPR035965">
    <property type="entry name" value="PAS-like_dom_sf"/>
</dbReference>
<keyword evidence="5" id="KW-0804">Transcription</keyword>
<dbReference type="InterPro" id="IPR025943">
    <property type="entry name" value="Sigma_54_int_dom_ATP-bd_2"/>
</dbReference>
<protein>
    <submittedName>
        <fullName evidence="8">Acetoin dehydrogenase operon transcriptional activator AcoR</fullName>
    </submittedName>
</protein>
<evidence type="ECO:0000259" key="6">
    <source>
        <dbReference type="PROSITE" id="PS50045"/>
    </source>
</evidence>
<evidence type="ECO:0000259" key="7">
    <source>
        <dbReference type="PROSITE" id="PS50112"/>
    </source>
</evidence>
<dbReference type="PANTHER" id="PTHR32071:SF57">
    <property type="entry name" value="C4-DICARBOXYLATE TRANSPORT TRANSCRIPTIONAL REGULATORY PROTEIN DCTD"/>
    <property type="match status" value="1"/>
</dbReference>
<dbReference type="Gene3D" id="1.10.10.60">
    <property type="entry name" value="Homeodomain-like"/>
    <property type="match status" value="1"/>
</dbReference>
<dbReference type="Gene3D" id="3.30.450.40">
    <property type="match status" value="1"/>
</dbReference>
<dbReference type="PANTHER" id="PTHR32071">
    <property type="entry name" value="TRANSCRIPTIONAL REGULATORY PROTEIN"/>
    <property type="match status" value="1"/>
</dbReference>
<feature type="domain" description="Sigma-54 factor interaction" evidence="6">
    <location>
        <begin position="350"/>
        <end position="579"/>
    </location>
</feature>
<dbReference type="SUPFAM" id="SSF55785">
    <property type="entry name" value="PYP-like sensor domain (PAS domain)"/>
    <property type="match status" value="1"/>
</dbReference>
<dbReference type="InterPro" id="IPR025662">
    <property type="entry name" value="Sigma_54_int_dom_ATP-bd_1"/>
</dbReference>
<keyword evidence="3" id="KW-0805">Transcription regulation</keyword>
<dbReference type="Pfam" id="PF13426">
    <property type="entry name" value="PAS_9"/>
    <property type="match status" value="1"/>
</dbReference>
<dbReference type="InterPro" id="IPR025944">
    <property type="entry name" value="Sigma_54_int_dom_CS"/>
</dbReference>
<dbReference type="InterPro" id="IPR003018">
    <property type="entry name" value="GAF"/>
</dbReference>
<organism evidence="8 9">
    <name type="scientific">Sporomusa acidovorans (strain ATCC 49682 / DSM 3132 / Mol)</name>
    <dbReference type="NCBI Taxonomy" id="1123286"/>
    <lineage>
        <taxon>Bacteria</taxon>
        <taxon>Bacillati</taxon>
        <taxon>Bacillota</taxon>
        <taxon>Negativicutes</taxon>
        <taxon>Selenomonadales</taxon>
        <taxon>Sporomusaceae</taxon>
        <taxon>Sporomusa</taxon>
    </lineage>
</organism>
<dbReference type="Pfam" id="PF02954">
    <property type="entry name" value="HTH_8"/>
    <property type="match status" value="1"/>
</dbReference>
<evidence type="ECO:0000256" key="2">
    <source>
        <dbReference type="ARBA" id="ARBA00022840"/>
    </source>
</evidence>
<dbReference type="CDD" id="cd00130">
    <property type="entry name" value="PAS"/>
    <property type="match status" value="1"/>
</dbReference>
<dbReference type="SMART" id="SM00382">
    <property type="entry name" value="AAA"/>
    <property type="match status" value="1"/>
</dbReference>
<dbReference type="Pfam" id="PF25601">
    <property type="entry name" value="AAA_lid_14"/>
    <property type="match status" value="1"/>
</dbReference>
<dbReference type="NCBIfam" id="TIGR00229">
    <property type="entry name" value="sensory_box"/>
    <property type="match status" value="1"/>
</dbReference>
<dbReference type="SUPFAM" id="SSF55781">
    <property type="entry name" value="GAF domain-like"/>
    <property type="match status" value="1"/>
</dbReference>
<dbReference type="PROSITE" id="PS50045">
    <property type="entry name" value="SIGMA54_INTERACT_4"/>
    <property type="match status" value="1"/>
</dbReference>
<dbReference type="InterPro" id="IPR000014">
    <property type="entry name" value="PAS"/>
</dbReference>
<dbReference type="InterPro" id="IPR009057">
    <property type="entry name" value="Homeodomain-like_sf"/>
</dbReference>
<evidence type="ECO:0000313" key="8">
    <source>
        <dbReference type="EMBL" id="XFO70128.1"/>
    </source>
</evidence>
<reference evidence="8" key="1">
    <citation type="submission" date="2024-05" db="EMBL/GenBank/DDBJ databases">
        <title>Isolation and characterization of Sporomusa carbonis sp. nov., a carboxydotrophic hydrogenogen in the genus of Sporomusa isolated from a charcoal burning pile.</title>
        <authorList>
            <person name="Boeer T."/>
            <person name="Rosenbaum F."/>
            <person name="Eysell L."/>
            <person name="Mueller V."/>
            <person name="Daniel R."/>
            <person name="Poehlein A."/>
        </authorList>
    </citation>
    <scope>NUCLEOTIDE SEQUENCE [LARGE SCALE GENOMIC DNA]</scope>
    <source>
        <strain evidence="8">DSM 3132</strain>
    </source>
</reference>
<dbReference type="PRINTS" id="PR01590">
    <property type="entry name" value="HTHFIS"/>
</dbReference>
<dbReference type="SUPFAM" id="SSF46689">
    <property type="entry name" value="Homeodomain-like"/>
    <property type="match status" value="1"/>
</dbReference>
<dbReference type="InterPro" id="IPR027417">
    <property type="entry name" value="P-loop_NTPase"/>
</dbReference>
<dbReference type="PROSITE" id="PS50112">
    <property type="entry name" value="PAS"/>
    <property type="match status" value="1"/>
</dbReference>
<proteinExistence type="predicted"/>
<evidence type="ECO:0000256" key="1">
    <source>
        <dbReference type="ARBA" id="ARBA00022741"/>
    </source>
</evidence>
<evidence type="ECO:0000256" key="4">
    <source>
        <dbReference type="ARBA" id="ARBA00023125"/>
    </source>
</evidence>
<dbReference type="Pfam" id="PF00158">
    <property type="entry name" value="Sigma54_activat"/>
    <property type="match status" value="1"/>
</dbReference>